<comment type="caution">
    <text evidence="3">The sequence shown here is derived from an EMBL/GenBank/DDBJ whole genome shotgun (WGS) entry which is preliminary data.</text>
</comment>
<dbReference type="Proteomes" id="UP000435112">
    <property type="component" value="Unassembled WGS sequence"/>
</dbReference>
<dbReference type="PANTHER" id="PTHR23272">
    <property type="entry name" value="BED FINGER-RELATED"/>
    <property type="match status" value="1"/>
</dbReference>
<gene>
    <name evidence="3" type="ORF">PR002_g1842</name>
</gene>
<reference evidence="3 4" key="1">
    <citation type="submission" date="2018-09" db="EMBL/GenBank/DDBJ databases">
        <title>Genomic investigation of the strawberry pathogen Phytophthora fragariae indicates pathogenicity is determined by transcriptional variation in three key races.</title>
        <authorList>
            <person name="Adams T.M."/>
            <person name="Armitage A.D."/>
            <person name="Sobczyk M.K."/>
            <person name="Bates H.J."/>
            <person name="Dunwell J.M."/>
            <person name="Nellist C.F."/>
            <person name="Harrison R.J."/>
        </authorList>
    </citation>
    <scope>NUCLEOTIDE SEQUENCE [LARGE SCALE GENOMIC DNA]</scope>
    <source>
        <strain evidence="3 4">SCRP324</strain>
    </source>
</reference>
<accession>A0A6A3NSG0</accession>
<evidence type="ECO:0000256" key="1">
    <source>
        <dbReference type="SAM" id="MobiDB-lite"/>
    </source>
</evidence>
<dbReference type="GO" id="GO:0046983">
    <property type="term" value="F:protein dimerization activity"/>
    <property type="evidence" value="ECO:0007669"/>
    <property type="project" value="InterPro"/>
</dbReference>
<dbReference type="SUPFAM" id="SSF53098">
    <property type="entry name" value="Ribonuclease H-like"/>
    <property type="match status" value="1"/>
</dbReference>
<dbReference type="InterPro" id="IPR012337">
    <property type="entry name" value="RNaseH-like_sf"/>
</dbReference>
<sequence length="201" mass="22839">MIEYTRKVNTSESRIVIALDPRAKWHLHLLVDDVNQVKQEVEEEYNEHYREAFLEQRRLASGPPSAKKKRGGELKILLKRFSNQRSEAATEHSPAEDESSSEPYGEQSIRDIQREDSSFSKELDRWLAADEGMSEMKESKDVCTWFQAVGDVYPRIKLMAQDFMAVTATSVPSEIAFSAAGLALNSRRARLGDDTVKAMRA</sequence>
<protein>
    <recommendedName>
        <fullName evidence="2">HAT C-terminal dimerisation domain-containing protein</fullName>
    </recommendedName>
</protein>
<proteinExistence type="predicted"/>
<organism evidence="3 4">
    <name type="scientific">Phytophthora rubi</name>
    <dbReference type="NCBI Taxonomy" id="129364"/>
    <lineage>
        <taxon>Eukaryota</taxon>
        <taxon>Sar</taxon>
        <taxon>Stramenopiles</taxon>
        <taxon>Oomycota</taxon>
        <taxon>Peronosporomycetes</taxon>
        <taxon>Peronosporales</taxon>
        <taxon>Peronosporaceae</taxon>
        <taxon>Phytophthora</taxon>
    </lineage>
</organism>
<dbReference type="Pfam" id="PF05699">
    <property type="entry name" value="Dimer_Tnp_hAT"/>
    <property type="match status" value="1"/>
</dbReference>
<dbReference type="AlphaFoldDB" id="A0A6A3NSG0"/>
<evidence type="ECO:0000259" key="2">
    <source>
        <dbReference type="Pfam" id="PF05699"/>
    </source>
</evidence>
<evidence type="ECO:0000313" key="3">
    <source>
        <dbReference type="EMBL" id="KAE9046109.1"/>
    </source>
</evidence>
<feature type="domain" description="HAT C-terminal dimerisation" evidence="2">
    <location>
        <begin position="122"/>
        <end position="199"/>
    </location>
</feature>
<feature type="region of interest" description="Disordered" evidence="1">
    <location>
        <begin position="85"/>
        <end position="113"/>
    </location>
</feature>
<dbReference type="PANTHER" id="PTHR23272:SF104">
    <property type="entry name" value="HAT FAMILY DIMERISATION DOMAIN CONTAINING PROTEIN, EXPRESSED"/>
    <property type="match status" value="1"/>
</dbReference>
<dbReference type="OrthoDB" id="3062869at2759"/>
<dbReference type="InterPro" id="IPR008906">
    <property type="entry name" value="HATC_C_dom"/>
</dbReference>
<dbReference type="EMBL" id="QXFU01000057">
    <property type="protein sequence ID" value="KAE9046109.1"/>
    <property type="molecule type" value="Genomic_DNA"/>
</dbReference>
<evidence type="ECO:0000313" key="4">
    <source>
        <dbReference type="Proteomes" id="UP000435112"/>
    </source>
</evidence>
<name>A0A6A3NSG0_9STRA</name>